<keyword evidence="4 5" id="KW-0732">Signal</keyword>
<dbReference type="OrthoDB" id="9795467at2"/>
<dbReference type="InterPro" id="IPR050490">
    <property type="entry name" value="Bact_solute-bd_prot1"/>
</dbReference>
<comment type="subcellular location">
    <subcellularLocation>
        <location evidence="1">Cell envelope</location>
    </subcellularLocation>
</comment>
<dbReference type="InterPro" id="IPR006059">
    <property type="entry name" value="SBP"/>
</dbReference>
<feature type="chain" id="PRO_5039520233" evidence="5">
    <location>
        <begin position="22"/>
        <end position="418"/>
    </location>
</feature>
<dbReference type="Gene3D" id="3.40.190.10">
    <property type="entry name" value="Periplasmic binding protein-like II"/>
    <property type="match status" value="1"/>
</dbReference>
<comment type="similarity">
    <text evidence="2">Belongs to the bacterial solute-binding protein 1 family.</text>
</comment>
<name>A0A371J0Q4_9FIRM</name>
<evidence type="ECO:0000313" key="6">
    <source>
        <dbReference type="EMBL" id="RDY26305.1"/>
    </source>
</evidence>
<comment type="caution">
    <text evidence="6">The sequence shown here is derived from an EMBL/GenBank/DDBJ whole genome shotgun (WGS) entry which is preliminary data.</text>
</comment>
<keyword evidence="7" id="KW-1185">Reference proteome</keyword>
<evidence type="ECO:0000256" key="5">
    <source>
        <dbReference type="SAM" id="SignalP"/>
    </source>
</evidence>
<evidence type="ECO:0000256" key="1">
    <source>
        <dbReference type="ARBA" id="ARBA00004196"/>
    </source>
</evidence>
<feature type="signal peptide" evidence="5">
    <location>
        <begin position="1"/>
        <end position="21"/>
    </location>
</feature>
<dbReference type="GO" id="GO:0030313">
    <property type="term" value="C:cell envelope"/>
    <property type="evidence" value="ECO:0007669"/>
    <property type="project" value="UniProtKB-SubCell"/>
</dbReference>
<sequence length="418" mass="45962">MKCKKLLALALSLGLMTGCSSKGGQPTNEEIVTEIKEPVEITFWHAMNGDLEKSLQKLTNSFMDANPNVKVTLQNQASYPELQQKITATVASPKDLPTISQAYPDWMFNPIQDGLVTDLTPYIENETLKFDNYDDILPSLREASKIDGKIYGMPFNKSTEVLWYNKTLLDELNLQPPTNYKELAAVAKEIKDKKGIPGVGFDALHTYYTTFLKTEGKVFDSSVDVTGKESVDAVNYYLEGIKNGSFRIAGTDKFLSGPFGNETVGMYVGSNAGENFVKQGVDGKFEIGVAPYPTSTSLQQGTDLYVFSSATPEQKTAAYEFLKFLTTKENQIQWASETGYMPVRTSAIESDEYKNSGSLIAPILSDATKNLYTNPNVAGADAAYREAGTVLEGILADPKSDVTKKLEGFKSTLNSIWE</sequence>
<evidence type="ECO:0000256" key="4">
    <source>
        <dbReference type="ARBA" id="ARBA00022729"/>
    </source>
</evidence>
<proteinExistence type="inferred from homology"/>
<dbReference type="PROSITE" id="PS51257">
    <property type="entry name" value="PROKAR_LIPOPROTEIN"/>
    <property type="match status" value="1"/>
</dbReference>
<dbReference type="RefSeq" id="WP_094369818.1">
    <property type="nucleotide sequence ID" value="NZ_NOJY02000030.1"/>
</dbReference>
<dbReference type="EMBL" id="NOJY02000030">
    <property type="protein sequence ID" value="RDY26305.1"/>
    <property type="molecule type" value="Genomic_DNA"/>
</dbReference>
<dbReference type="SUPFAM" id="SSF53850">
    <property type="entry name" value="Periplasmic binding protein-like II"/>
    <property type="match status" value="1"/>
</dbReference>
<accession>A0A371J0Q4</accession>
<dbReference type="PANTHER" id="PTHR43649">
    <property type="entry name" value="ARABINOSE-BINDING PROTEIN-RELATED"/>
    <property type="match status" value="1"/>
</dbReference>
<organism evidence="6 7">
    <name type="scientific">Romboutsia weinsteinii</name>
    <dbReference type="NCBI Taxonomy" id="2020949"/>
    <lineage>
        <taxon>Bacteria</taxon>
        <taxon>Bacillati</taxon>
        <taxon>Bacillota</taxon>
        <taxon>Clostridia</taxon>
        <taxon>Peptostreptococcales</taxon>
        <taxon>Peptostreptococcaceae</taxon>
        <taxon>Romboutsia</taxon>
    </lineage>
</organism>
<dbReference type="Pfam" id="PF13416">
    <property type="entry name" value="SBP_bac_8"/>
    <property type="match status" value="1"/>
</dbReference>
<dbReference type="Proteomes" id="UP000215694">
    <property type="component" value="Unassembled WGS sequence"/>
</dbReference>
<reference evidence="6 7" key="1">
    <citation type="journal article" date="2017" name="Genome Announc.">
        <title>Draft Genome Sequence of Romboutsia weinsteinii sp. nov. Strain CCRI-19649(T) Isolated from Surface Water.</title>
        <authorList>
            <person name="Maheux A.F."/>
            <person name="Boudreau D.K."/>
            <person name="Berube E."/>
            <person name="Boissinot M."/>
            <person name="Cantin P."/>
            <person name="Raymond F."/>
            <person name="Corbeil J."/>
            <person name="Omar R.F."/>
            <person name="Bergeron M.G."/>
        </authorList>
    </citation>
    <scope>NUCLEOTIDE SEQUENCE [LARGE SCALE GENOMIC DNA]</scope>
    <source>
        <strain evidence="6 7">CCRI-19649</strain>
    </source>
</reference>
<evidence type="ECO:0000256" key="2">
    <source>
        <dbReference type="ARBA" id="ARBA00008520"/>
    </source>
</evidence>
<keyword evidence="3" id="KW-0813">Transport</keyword>
<gene>
    <name evidence="6" type="ORF">CHL78_014080</name>
</gene>
<evidence type="ECO:0000256" key="3">
    <source>
        <dbReference type="ARBA" id="ARBA00022448"/>
    </source>
</evidence>
<protein>
    <submittedName>
        <fullName evidence="6">ABC transporter substrate-binding protein</fullName>
    </submittedName>
</protein>
<evidence type="ECO:0000313" key="7">
    <source>
        <dbReference type="Proteomes" id="UP000215694"/>
    </source>
</evidence>
<dbReference type="PANTHER" id="PTHR43649:SF31">
    <property type="entry name" value="SN-GLYCEROL-3-PHOSPHATE-BINDING PERIPLASMIC PROTEIN UGPB"/>
    <property type="match status" value="1"/>
</dbReference>
<dbReference type="CDD" id="cd14748">
    <property type="entry name" value="PBP2_UgpB"/>
    <property type="match status" value="1"/>
</dbReference>
<dbReference type="AlphaFoldDB" id="A0A371J0Q4"/>